<keyword evidence="3" id="KW-1185">Reference proteome</keyword>
<gene>
    <name evidence="2" type="ORF">SK128_015101</name>
</gene>
<dbReference type="EMBL" id="JAXCGZ010002853">
    <property type="protein sequence ID" value="KAK7083529.1"/>
    <property type="molecule type" value="Genomic_DNA"/>
</dbReference>
<proteinExistence type="predicted"/>
<evidence type="ECO:0000256" key="1">
    <source>
        <dbReference type="SAM" id="MobiDB-lite"/>
    </source>
</evidence>
<dbReference type="AlphaFoldDB" id="A0AAN9AD36"/>
<name>A0AAN9AD36_HALRR</name>
<feature type="compositionally biased region" description="Acidic residues" evidence="1">
    <location>
        <begin position="1"/>
        <end position="15"/>
    </location>
</feature>
<feature type="compositionally biased region" description="Polar residues" evidence="1">
    <location>
        <begin position="22"/>
        <end position="41"/>
    </location>
</feature>
<organism evidence="2 3">
    <name type="scientific">Halocaridina rubra</name>
    <name type="common">Hawaiian red shrimp</name>
    <dbReference type="NCBI Taxonomy" id="373956"/>
    <lineage>
        <taxon>Eukaryota</taxon>
        <taxon>Metazoa</taxon>
        <taxon>Ecdysozoa</taxon>
        <taxon>Arthropoda</taxon>
        <taxon>Crustacea</taxon>
        <taxon>Multicrustacea</taxon>
        <taxon>Malacostraca</taxon>
        <taxon>Eumalacostraca</taxon>
        <taxon>Eucarida</taxon>
        <taxon>Decapoda</taxon>
        <taxon>Pleocyemata</taxon>
        <taxon>Caridea</taxon>
        <taxon>Atyoidea</taxon>
        <taxon>Atyidae</taxon>
        <taxon>Halocaridina</taxon>
    </lineage>
</organism>
<evidence type="ECO:0000313" key="2">
    <source>
        <dbReference type="EMBL" id="KAK7083529.1"/>
    </source>
</evidence>
<reference evidence="2 3" key="1">
    <citation type="submission" date="2023-11" db="EMBL/GenBank/DDBJ databases">
        <title>Halocaridina rubra genome assembly.</title>
        <authorList>
            <person name="Smith C."/>
        </authorList>
    </citation>
    <scope>NUCLEOTIDE SEQUENCE [LARGE SCALE GENOMIC DNA]</scope>
    <source>
        <strain evidence="2">EP-1</strain>
        <tissue evidence="2">Whole</tissue>
    </source>
</reference>
<dbReference type="Proteomes" id="UP001381693">
    <property type="component" value="Unassembled WGS sequence"/>
</dbReference>
<protein>
    <submittedName>
        <fullName evidence="2">Uncharacterized protein</fullName>
    </submittedName>
</protein>
<evidence type="ECO:0000313" key="3">
    <source>
        <dbReference type="Proteomes" id="UP001381693"/>
    </source>
</evidence>
<feature type="non-terminal residue" evidence="2">
    <location>
        <position position="1"/>
    </location>
</feature>
<feature type="compositionally biased region" description="Low complexity" evidence="1">
    <location>
        <begin position="53"/>
        <end position="65"/>
    </location>
</feature>
<sequence>DEAYNNLDEPVEEQEVVPSSDYFDSNHSFESDMISSHSTTSIRRHPYRDSLNRPSSSSRYPGYSSEISDPDEYYRPTRNKHHFNVDAHSPFTAGPIRNINNRNRFTAHKGMTAIPSQVFINRGRPSMMGSKVRRIGGSLTGNFQNPRHPNPIQKTAQRGKPFQLIRYGKTKATDFINPHSKASFFVFVFLKKSRKR</sequence>
<feature type="region of interest" description="Disordered" evidence="1">
    <location>
        <begin position="1"/>
        <end position="69"/>
    </location>
</feature>
<accession>A0AAN9AD36</accession>
<comment type="caution">
    <text evidence="2">The sequence shown here is derived from an EMBL/GenBank/DDBJ whole genome shotgun (WGS) entry which is preliminary data.</text>
</comment>